<protein>
    <recommendedName>
        <fullName evidence="8">C2H2-type domain-containing protein</fullName>
    </recommendedName>
</protein>
<evidence type="ECO:0000256" key="3">
    <source>
        <dbReference type="ARBA" id="ARBA00022737"/>
    </source>
</evidence>
<dbReference type="PANTHER" id="PTHR24394:SF30">
    <property type="entry name" value="ZINC FINGER AND BTB DOMAIN-CONTAINING PROTEIN 8A"/>
    <property type="match status" value="1"/>
</dbReference>
<keyword evidence="5" id="KW-0862">Zinc</keyword>
<dbReference type="EMBL" id="CAJNOQ010002487">
    <property type="protein sequence ID" value="CAF0961108.1"/>
    <property type="molecule type" value="Genomic_DNA"/>
</dbReference>
<dbReference type="InterPro" id="IPR036236">
    <property type="entry name" value="Znf_C2H2_sf"/>
</dbReference>
<sequence>TYDEQSFKTTLQLQNHVNTHLGTKSFKCKLCTYAFTGFGELIRHIRYKSSDIFKLKRHLRVHTGERPYQRTICSFCITQSNSLKAHMLTHEENDKHFHARMMPLARKYDLGYHIGKQHNTMKPLSCDKCEQDFPDKQGVKNGLVKYINDRAIEEKQNWLNNSSVNANLQRKLSAFVEKGLEDCVNSKPYPDSTNSSRRYRLEKNENGATSLRVIIPPPKPRENQKKIQEEPRDVLLLTRRNEIDLIVKEGLQHMEETGSLSINQCWKKLKKTTSLLKFKFGSIQTGESSTSTTEKCGRW</sequence>
<keyword evidence="2" id="KW-0479">Metal-binding</keyword>
<evidence type="ECO:0000259" key="8">
    <source>
        <dbReference type="PROSITE" id="PS50157"/>
    </source>
</evidence>
<dbReference type="InterPro" id="IPR013087">
    <property type="entry name" value="Znf_C2H2_type"/>
</dbReference>
<evidence type="ECO:0000256" key="4">
    <source>
        <dbReference type="ARBA" id="ARBA00022771"/>
    </source>
</evidence>
<keyword evidence="3" id="KW-0677">Repeat</keyword>
<evidence type="ECO:0000313" key="11">
    <source>
        <dbReference type="Proteomes" id="UP000663829"/>
    </source>
</evidence>
<name>A0A814E441_9BILA</name>
<evidence type="ECO:0000256" key="1">
    <source>
        <dbReference type="ARBA" id="ARBA00004123"/>
    </source>
</evidence>
<accession>A0A814E441</accession>
<feature type="non-terminal residue" evidence="9">
    <location>
        <position position="299"/>
    </location>
</feature>
<dbReference type="AlphaFoldDB" id="A0A814E441"/>
<reference evidence="9" key="1">
    <citation type="submission" date="2021-02" db="EMBL/GenBank/DDBJ databases">
        <authorList>
            <person name="Nowell W R."/>
        </authorList>
    </citation>
    <scope>NUCLEOTIDE SEQUENCE</scope>
</reference>
<comment type="subcellular location">
    <subcellularLocation>
        <location evidence="1">Nucleus</location>
    </subcellularLocation>
</comment>
<evidence type="ECO:0000256" key="5">
    <source>
        <dbReference type="ARBA" id="ARBA00022833"/>
    </source>
</evidence>
<organism evidence="9 11">
    <name type="scientific">Didymodactylos carnosus</name>
    <dbReference type="NCBI Taxonomy" id="1234261"/>
    <lineage>
        <taxon>Eukaryota</taxon>
        <taxon>Metazoa</taxon>
        <taxon>Spiralia</taxon>
        <taxon>Gnathifera</taxon>
        <taxon>Rotifera</taxon>
        <taxon>Eurotatoria</taxon>
        <taxon>Bdelloidea</taxon>
        <taxon>Philodinida</taxon>
        <taxon>Philodinidae</taxon>
        <taxon>Didymodactylos</taxon>
    </lineage>
</organism>
<dbReference type="GO" id="GO:0005634">
    <property type="term" value="C:nucleus"/>
    <property type="evidence" value="ECO:0007669"/>
    <property type="project" value="UniProtKB-SubCell"/>
</dbReference>
<dbReference type="EMBL" id="CAJOBC010002487">
    <property type="protein sequence ID" value="CAF3735607.1"/>
    <property type="molecule type" value="Genomic_DNA"/>
</dbReference>
<dbReference type="Proteomes" id="UP000663829">
    <property type="component" value="Unassembled WGS sequence"/>
</dbReference>
<evidence type="ECO:0000256" key="2">
    <source>
        <dbReference type="ARBA" id="ARBA00022723"/>
    </source>
</evidence>
<dbReference type="OrthoDB" id="6077919at2759"/>
<evidence type="ECO:0000256" key="6">
    <source>
        <dbReference type="ARBA" id="ARBA00023242"/>
    </source>
</evidence>
<keyword evidence="4 7" id="KW-0863">Zinc-finger</keyword>
<evidence type="ECO:0000313" key="10">
    <source>
        <dbReference type="EMBL" id="CAF3735607.1"/>
    </source>
</evidence>
<keyword evidence="11" id="KW-1185">Reference proteome</keyword>
<evidence type="ECO:0000313" key="9">
    <source>
        <dbReference type="EMBL" id="CAF0961108.1"/>
    </source>
</evidence>
<dbReference type="PROSITE" id="PS50157">
    <property type="entry name" value="ZINC_FINGER_C2H2_2"/>
    <property type="match status" value="1"/>
</dbReference>
<gene>
    <name evidence="9" type="ORF">GPM918_LOCUS11757</name>
    <name evidence="10" type="ORF">SRO942_LOCUS11758</name>
</gene>
<feature type="domain" description="C2H2-type" evidence="8">
    <location>
        <begin position="26"/>
        <end position="67"/>
    </location>
</feature>
<keyword evidence="6" id="KW-0539">Nucleus</keyword>
<dbReference type="GO" id="GO:0000981">
    <property type="term" value="F:DNA-binding transcription factor activity, RNA polymerase II-specific"/>
    <property type="evidence" value="ECO:0007669"/>
    <property type="project" value="TreeGrafter"/>
</dbReference>
<comment type="caution">
    <text evidence="9">The sequence shown here is derived from an EMBL/GenBank/DDBJ whole genome shotgun (WGS) entry which is preliminary data.</text>
</comment>
<evidence type="ECO:0000256" key="7">
    <source>
        <dbReference type="PROSITE-ProRule" id="PRU00042"/>
    </source>
</evidence>
<dbReference type="PANTHER" id="PTHR24394">
    <property type="entry name" value="ZINC FINGER PROTEIN"/>
    <property type="match status" value="1"/>
</dbReference>
<dbReference type="Proteomes" id="UP000681722">
    <property type="component" value="Unassembled WGS sequence"/>
</dbReference>
<dbReference type="GO" id="GO:0008270">
    <property type="term" value="F:zinc ion binding"/>
    <property type="evidence" value="ECO:0007669"/>
    <property type="project" value="UniProtKB-KW"/>
</dbReference>
<dbReference type="Gene3D" id="3.30.160.60">
    <property type="entry name" value="Classic Zinc Finger"/>
    <property type="match status" value="3"/>
</dbReference>
<proteinExistence type="predicted"/>
<dbReference type="SUPFAM" id="SSF57667">
    <property type="entry name" value="beta-beta-alpha zinc fingers"/>
    <property type="match status" value="2"/>
</dbReference>